<feature type="domain" description="DNA-directed RNA polymerase C-terminal" evidence="1">
    <location>
        <begin position="2"/>
        <end position="35"/>
    </location>
</feature>
<reference evidence="3" key="1">
    <citation type="submission" date="2017-04" db="EMBL/GenBank/DDBJ databases">
        <title>Genome evolution of the luminous symbionts of deep sea anglerfish.</title>
        <authorList>
            <person name="Hendry T.A."/>
        </authorList>
    </citation>
    <scope>NUCLEOTIDE SEQUENCE [LARGE SCALE GENOMIC DNA]</scope>
</reference>
<dbReference type="AlphaFoldDB" id="A0A2A5T3L4"/>
<organism evidence="2 3">
    <name type="scientific">Candidatus Enterovibrio escicola</name>
    <dbReference type="NCBI Taxonomy" id="1927127"/>
    <lineage>
        <taxon>Bacteria</taxon>
        <taxon>Pseudomonadati</taxon>
        <taxon>Pseudomonadota</taxon>
        <taxon>Gammaproteobacteria</taxon>
        <taxon>Vibrionales</taxon>
        <taxon>Vibrionaceae</taxon>
        <taxon>Enterovibrio</taxon>
    </lineage>
</organism>
<evidence type="ECO:0000313" key="3">
    <source>
        <dbReference type="Proteomes" id="UP000219020"/>
    </source>
</evidence>
<proteinExistence type="predicted"/>
<sequence>MSENKEHILKLADNPLDNKGFWSEADEPWQALAVAPALVCKF</sequence>
<gene>
    <name evidence="2" type="ORF">BTN49_1705</name>
</gene>
<dbReference type="Proteomes" id="UP000219020">
    <property type="component" value="Unassembled WGS sequence"/>
</dbReference>
<dbReference type="InterPro" id="IPR046950">
    <property type="entry name" value="DNA-dir_Rpol_C_phage-type"/>
</dbReference>
<comment type="caution">
    <text evidence="2">The sequence shown here is derived from an EMBL/GenBank/DDBJ whole genome shotgun (WGS) entry which is preliminary data.</text>
</comment>
<dbReference type="InterPro" id="IPR043502">
    <property type="entry name" value="DNA/RNA_pol_sf"/>
</dbReference>
<evidence type="ECO:0000259" key="1">
    <source>
        <dbReference type="Pfam" id="PF00940"/>
    </source>
</evidence>
<protein>
    <recommendedName>
        <fullName evidence="1">DNA-directed RNA polymerase C-terminal domain-containing protein</fullName>
    </recommendedName>
</protein>
<dbReference type="SUPFAM" id="SSF56672">
    <property type="entry name" value="DNA/RNA polymerases"/>
    <property type="match status" value="1"/>
</dbReference>
<accession>A0A2A5T3L4</accession>
<name>A0A2A5T3L4_9GAMM</name>
<keyword evidence="3" id="KW-1185">Reference proteome</keyword>
<evidence type="ECO:0000313" key="2">
    <source>
        <dbReference type="EMBL" id="PCS22747.1"/>
    </source>
</evidence>
<dbReference type="EMBL" id="NBYY01000015">
    <property type="protein sequence ID" value="PCS22747.1"/>
    <property type="molecule type" value="Genomic_DNA"/>
</dbReference>
<dbReference type="Pfam" id="PF00940">
    <property type="entry name" value="RNA_pol"/>
    <property type="match status" value="1"/>
</dbReference>
<dbReference type="Gene3D" id="1.10.287.280">
    <property type="match status" value="1"/>
</dbReference>